<dbReference type="AlphaFoldDB" id="A0AA40FNH2"/>
<proteinExistence type="predicted"/>
<accession>A0AA40FNH2</accession>
<evidence type="ECO:0000313" key="2">
    <source>
        <dbReference type="EMBL" id="KAK1122171.1"/>
    </source>
</evidence>
<gene>
    <name evidence="2" type="ORF">K0M31_009397</name>
</gene>
<feature type="region of interest" description="Disordered" evidence="1">
    <location>
        <begin position="109"/>
        <end position="137"/>
    </location>
</feature>
<dbReference type="EMBL" id="JAHYIQ010000023">
    <property type="protein sequence ID" value="KAK1122171.1"/>
    <property type="molecule type" value="Genomic_DNA"/>
</dbReference>
<protein>
    <submittedName>
        <fullName evidence="2">Uncharacterized protein</fullName>
    </submittedName>
</protein>
<sequence length="137" mass="14733">MTLSGTFECVVSGIPTGSVASRGSMEEFHQQFAVYRESGNSSGAEMAEECRGRRAAAFKATPEKVYARGIVTGSLNAKLPILKGKRRLPCGSLIRLALASERVDELDIPISRPETDGPETDAENRASILARHLPDVT</sequence>
<evidence type="ECO:0000256" key="1">
    <source>
        <dbReference type="SAM" id="MobiDB-lite"/>
    </source>
</evidence>
<comment type="caution">
    <text evidence="2">The sequence shown here is derived from an EMBL/GenBank/DDBJ whole genome shotgun (WGS) entry which is preliminary data.</text>
</comment>
<keyword evidence="3" id="KW-1185">Reference proteome</keyword>
<name>A0AA40FNH2_9HYME</name>
<dbReference type="Proteomes" id="UP001177670">
    <property type="component" value="Unassembled WGS sequence"/>
</dbReference>
<reference evidence="2" key="1">
    <citation type="submission" date="2021-10" db="EMBL/GenBank/DDBJ databases">
        <title>Melipona bicolor Genome sequencing and assembly.</title>
        <authorList>
            <person name="Araujo N.S."/>
            <person name="Arias M.C."/>
        </authorList>
    </citation>
    <scope>NUCLEOTIDE SEQUENCE</scope>
    <source>
        <strain evidence="2">USP_2M_L1-L4_2017</strain>
        <tissue evidence="2">Whole body</tissue>
    </source>
</reference>
<evidence type="ECO:0000313" key="3">
    <source>
        <dbReference type="Proteomes" id="UP001177670"/>
    </source>
</evidence>
<organism evidence="2 3">
    <name type="scientific">Melipona bicolor</name>
    <dbReference type="NCBI Taxonomy" id="60889"/>
    <lineage>
        <taxon>Eukaryota</taxon>
        <taxon>Metazoa</taxon>
        <taxon>Ecdysozoa</taxon>
        <taxon>Arthropoda</taxon>
        <taxon>Hexapoda</taxon>
        <taxon>Insecta</taxon>
        <taxon>Pterygota</taxon>
        <taxon>Neoptera</taxon>
        <taxon>Endopterygota</taxon>
        <taxon>Hymenoptera</taxon>
        <taxon>Apocrita</taxon>
        <taxon>Aculeata</taxon>
        <taxon>Apoidea</taxon>
        <taxon>Anthophila</taxon>
        <taxon>Apidae</taxon>
        <taxon>Melipona</taxon>
    </lineage>
</organism>